<feature type="domain" description="BHLH" evidence="2">
    <location>
        <begin position="24"/>
        <end position="76"/>
    </location>
</feature>
<evidence type="ECO:0000313" key="4">
    <source>
        <dbReference type="Proteomes" id="UP001172673"/>
    </source>
</evidence>
<evidence type="ECO:0000256" key="1">
    <source>
        <dbReference type="SAM" id="MobiDB-lite"/>
    </source>
</evidence>
<evidence type="ECO:0000313" key="3">
    <source>
        <dbReference type="EMBL" id="KAJ9611714.1"/>
    </source>
</evidence>
<gene>
    <name evidence="3" type="ORF">H2200_004898</name>
</gene>
<proteinExistence type="predicted"/>
<dbReference type="Gene3D" id="4.10.280.10">
    <property type="entry name" value="Helix-loop-helix DNA-binding domain"/>
    <property type="match status" value="1"/>
</dbReference>
<dbReference type="CDD" id="cd00083">
    <property type="entry name" value="bHLH_SF"/>
    <property type="match status" value="1"/>
</dbReference>
<comment type="caution">
    <text evidence="3">The sequence shown here is derived from an EMBL/GenBank/DDBJ whole genome shotgun (WGS) entry which is preliminary data.</text>
</comment>
<name>A0AA38XEN0_9EURO</name>
<dbReference type="EMBL" id="JAPDRK010000006">
    <property type="protein sequence ID" value="KAJ9611714.1"/>
    <property type="molecule type" value="Genomic_DNA"/>
</dbReference>
<sequence>MATKSSITKENGKKKGRARPLPPDVNARNLRIEKQRREVMNEKFMDLARLVPGLVAGGRLSKSHIVEESARYLRQQRAIWAAAAVDMRELIDENRRLISELNVVRSQAEGSQGPLLQTRPIKDASLQLMNYYIDADWAPSTGFSEPTLHNLNGFQTSESEILLDPGFDVGGALDSSLTAIEETYCRPIPTPQSAAYFSNPGSGMVSTSGSTQLSLDFFSSPEYQDEHLFPVFSAQCLPVEAYSNPPTELPTTIPLNDITIHA</sequence>
<dbReference type="InterPro" id="IPR011598">
    <property type="entry name" value="bHLH_dom"/>
</dbReference>
<dbReference type="Proteomes" id="UP001172673">
    <property type="component" value="Unassembled WGS sequence"/>
</dbReference>
<protein>
    <recommendedName>
        <fullName evidence="2">BHLH domain-containing protein</fullName>
    </recommendedName>
</protein>
<dbReference type="GO" id="GO:0046983">
    <property type="term" value="F:protein dimerization activity"/>
    <property type="evidence" value="ECO:0007669"/>
    <property type="project" value="InterPro"/>
</dbReference>
<evidence type="ECO:0000259" key="2">
    <source>
        <dbReference type="PROSITE" id="PS50888"/>
    </source>
</evidence>
<accession>A0AA38XEN0</accession>
<feature type="region of interest" description="Disordered" evidence="1">
    <location>
        <begin position="1"/>
        <end position="25"/>
    </location>
</feature>
<organism evidence="3 4">
    <name type="scientific">Cladophialophora chaetospira</name>
    <dbReference type="NCBI Taxonomy" id="386627"/>
    <lineage>
        <taxon>Eukaryota</taxon>
        <taxon>Fungi</taxon>
        <taxon>Dikarya</taxon>
        <taxon>Ascomycota</taxon>
        <taxon>Pezizomycotina</taxon>
        <taxon>Eurotiomycetes</taxon>
        <taxon>Chaetothyriomycetidae</taxon>
        <taxon>Chaetothyriales</taxon>
        <taxon>Herpotrichiellaceae</taxon>
        <taxon>Cladophialophora</taxon>
    </lineage>
</organism>
<dbReference type="AlphaFoldDB" id="A0AA38XEN0"/>
<dbReference type="Pfam" id="PF00010">
    <property type="entry name" value="HLH"/>
    <property type="match status" value="1"/>
</dbReference>
<dbReference type="SUPFAM" id="SSF47459">
    <property type="entry name" value="HLH, helix-loop-helix DNA-binding domain"/>
    <property type="match status" value="1"/>
</dbReference>
<dbReference type="PROSITE" id="PS50888">
    <property type="entry name" value="BHLH"/>
    <property type="match status" value="1"/>
</dbReference>
<reference evidence="3" key="1">
    <citation type="submission" date="2022-10" db="EMBL/GenBank/DDBJ databases">
        <title>Culturing micro-colonial fungi from biological soil crusts in the Mojave desert and describing Neophaeococcomyces mojavensis, and introducing the new genera and species Taxawa tesnikishii.</title>
        <authorList>
            <person name="Kurbessoian T."/>
            <person name="Stajich J.E."/>
        </authorList>
    </citation>
    <scope>NUCLEOTIDE SEQUENCE</scope>
    <source>
        <strain evidence="3">TK_41</strain>
    </source>
</reference>
<dbReference type="SMART" id="SM00353">
    <property type="entry name" value="HLH"/>
    <property type="match status" value="1"/>
</dbReference>
<dbReference type="InterPro" id="IPR036638">
    <property type="entry name" value="HLH_DNA-bd_sf"/>
</dbReference>
<keyword evidence="4" id="KW-1185">Reference proteome</keyword>